<dbReference type="KEGG" id="cak:Caul_2258"/>
<sequence>MDQQTTPAPELADRLAALAQAELADLKTFLDTNSSFECGGILVEACRCLDHAHVIQLMTSHKHAWLPPHDFDIIVRGWNVLLSLLLERIGGYTGVPMAKSTPELRQVCMSLLHAAGRYVLLHRTAEMVRHGMVTGLASEIAIEVWATERATSDNFHDQLDQRRLAQLQAKANRAGRPDPRDPEGRRIVAQMAALTFPWETPKGIMVGYTTTPEIDDFFLRSAADSTVLWSAEAGISPVANLGGCSGEDLTIVVHLLLSFYIKHVMFVEEAIKRHPGVNQHMSLTIWKQRTELVDVLVSAGAPVDIAEAALDLITVRPADAQFFMDEHTPGVPLAIEIADGYLLTPVSAIFRNPLHHIRMLRESTSPHLQNAFREPRETWMADDLYRLFQGNRYQRVDGQTRLSRNGQTVTDIDAAIFDNVTEELVLFQLKWQDFSTSNVRSQKSKAKNFTEQVERWGKKTTMWIDQFGVAALCRALKIKLPGGQLPTLIRLWAIGRSNARFQSYGYTAGPQVLALAWPQFVRLRLELGLGADVFADITRIAVDEAMTITPRTAMPYELTNRGIRVLFKDVWTHCVEEEK</sequence>
<reference evidence="1" key="1">
    <citation type="submission" date="2008-01" db="EMBL/GenBank/DDBJ databases">
        <title>Complete sequence of chromosome of Caulobacter sp. K31.</title>
        <authorList>
            <consortium name="US DOE Joint Genome Institute"/>
            <person name="Copeland A."/>
            <person name="Lucas S."/>
            <person name="Lapidus A."/>
            <person name="Barry K."/>
            <person name="Glavina del Rio T."/>
            <person name="Dalin E."/>
            <person name="Tice H."/>
            <person name="Pitluck S."/>
            <person name="Bruce D."/>
            <person name="Goodwin L."/>
            <person name="Thompson L.S."/>
            <person name="Brettin T."/>
            <person name="Detter J.C."/>
            <person name="Han C."/>
            <person name="Schmutz J."/>
            <person name="Larimer F."/>
            <person name="Land M."/>
            <person name="Hauser L."/>
            <person name="Kyrpides N."/>
            <person name="Kim E."/>
            <person name="Stephens C."/>
            <person name="Richardson P."/>
        </authorList>
    </citation>
    <scope>NUCLEOTIDE SEQUENCE [LARGE SCALE GENOMIC DNA]</scope>
    <source>
        <strain evidence="1">K31</strain>
    </source>
</reference>
<proteinExistence type="predicted"/>
<dbReference type="EMBL" id="CP000927">
    <property type="protein sequence ID" value="ABZ71385.1"/>
    <property type="molecule type" value="Genomic_DNA"/>
</dbReference>
<name>B0T8P2_CAUSK</name>
<dbReference type="eggNOG" id="ENOG502Z9HH">
    <property type="taxonomic scope" value="Bacteria"/>
</dbReference>
<dbReference type="HOGENOM" id="CLU_470678_0_0_5"/>
<protein>
    <submittedName>
        <fullName evidence="1">Uncharacterized protein</fullName>
    </submittedName>
</protein>
<dbReference type="STRING" id="366602.Caul_2258"/>
<gene>
    <name evidence="1" type="ordered locus">Caul_2258</name>
</gene>
<organism evidence="1">
    <name type="scientific">Caulobacter sp. (strain K31)</name>
    <dbReference type="NCBI Taxonomy" id="366602"/>
    <lineage>
        <taxon>Bacteria</taxon>
        <taxon>Pseudomonadati</taxon>
        <taxon>Pseudomonadota</taxon>
        <taxon>Alphaproteobacteria</taxon>
        <taxon>Caulobacterales</taxon>
        <taxon>Caulobacteraceae</taxon>
        <taxon>Caulobacter</taxon>
    </lineage>
</organism>
<accession>B0T8P2</accession>
<dbReference type="AlphaFoldDB" id="B0T8P2"/>
<evidence type="ECO:0000313" key="1">
    <source>
        <dbReference type="EMBL" id="ABZ71385.1"/>
    </source>
</evidence>
<dbReference type="OrthoDB" id="5416084at2"/>